<sequence length="462" mass="51826">MKLKKWVFLLFTILLLIIAGLYTKQAHFYGTHFYPKTVINDVPIGNMTLPEATKRLDETHADDIFSINNGEETWQEINSRQLGLEHDIKPSLEKKLNKQKKFLWLIQRFFKTDVEITDFNLDEEKFNRTTDGLKEALAVLNQDQTAPQDATIIEKDGKLIIQPEVIGETYDLEKVVAEIKTALSSNKTSINIEKMLVQPKIKSDDSSLKKALEEGEKLTKEPVVYQINGKDIEIPKATIVSWISFNNEEEKVTLDYEKVYGYVQELGAQYDTSVNPTTFKSTKRGEVSVPAGSLSWTIQTDAETNALIEDILKGKGVKRSPIVNGSASASSSLVGQTYVEVDLQNQHMYFYKDGELFLDTAVITGKPTTKTPPGVNYLWKKERDSVLKGTNDDGSKYAEPVSYWMPIDWTGVGLHDSPWQPADAYGGNSWESIGSHGCVNTPPAVAEKLYNNIEVGTPVIVF</sequence>
<dbReference type="SUPFAM" id="SSF143985">
    <property type="entry name" value="L,D-transpeptidase pre-catalytic domain-like"/>
    <property type="match status" value="1"/>
</dbReference>
<dbReference type="AlphaFoldDB" id="A0A6G8AM89"/>
<dbReference type="Gene3D" id="3.10.20.800">
    <property type="match status" value="1"/>
</dbReference>
<dbReference type="PANTHER" id="PTHR30582">
    <property type="entry name" value="L,D-TRANSPEPTIDASE"/>
    <property type="match status" value="1"/>
</dbReference>
<dbReference type="EMBL" id="CP049886">
    <property type="protein sequence ID" value="QIL46043.1"/>
    <property type="molecule type" value="Genomic_DNA"/>
</dbReference>
<feature type="domain" description="L,D-TPase catalytic" evidence="7">
    <location>
        <begin position="337"/>
        <end position="462"/>
    </location>
</feature>
<evidence type="ECO:0000256" key="4">
    <source>
        <dbReference type="ARBA" id="ARBA00022984"/>
    </source>
</evidence>
<dbReference type="PROSITE" id="PS52029">
    <property type="entry name" value="LD_TPASE"/>
    <property type="match status" value="1"/>
</dbReference>
<evidence type="ECO:0000256" key="5">
    <source>
        <dbReference type="ARBA" id="ARBA00023316"/>
    </source>
</evidence>
<dbReference type="GO" id="GO:0071972">
    <property type="term" value="F:peptidoglycan L,D-transpeptidase activity"/>
    <property type="evidence" value="ECO:0007669"/>
    <property type="project" value="TreeGrafter"/>
</dbReference>
<dbReference type="GO" id="GO:0016740">
    <property type="term" value="F:transferase activity"/>
    <property type="evidence" value="ECO:0007669"/>
    <property type="project" value="UniProtKB-KW"/>
</dbReference>
<dbReference type="GO" id="GO:0071555">
    <property type="term" value="P:cell wall organization"/>
    <property type="evidence" value="ECO:0007669"/>
    <property type="project" value="UniProtKB-UniRule"/>
</dbReference>
<dbReference type="GO" id="GO:0008360">
    <property type="term" value="P:regulation of cell shape"/>
    <property type="evidence" value="ECO:0007669"/>
    <property type="project" value="UniProtKB-UniRule"/>
</dbReference>
<dbReference type="Pfam" id="PF12229">
    <property type="entry name" value="PG_binding_4"/>
    <property type="match status" value="2"/>
</dbReference>
<keyword evidence="2" id="KW-0808">Transferase</keyword>
<dbReference type="InterPro" id="IPR050979">
    <property type="entry name" value="LD-transpeptidase"/>
</dbReference>
<dbReference type="InterPro" id="IPR005490">
    <property type="entry name" value="LD_TPept_cat_dom"/>
</dbReference>
<dbReference type="GO" id="GO:0005576">
    <property type="term" value="C:extracellular region"/>
    <property type="evidence" value="ECO:0007669"/>
    <property type="project" value="TreeGrafter"/>
</dbReference>
<keyword evidence="3 6" id="KW-0133">Cell shape</keyword>
<evidence type="ECO:0000256" key="3">
    <source>
        <dbReference type="ARBA" id="ARBA00022960"/>
    </source>
</evidence>
<dbReference type="Gene3D" id="2.40.440.10">
    <property type="entry name" value="L,D-transpeptidase catalytic domain-like"/>
    <property type="match status" value="1"/>
</dbReference>
<dbReference type="InterPro" id="IPR038063">
    <property type="entry name" value="Transpep_catalytic_dom"/>
</dbReference>
<keyword evidence="4 6" id="KW-0573">Peptidoglycan synthesis</keyword>
<feature type="active site" description="Proton donor/acceptor" evidence="6">
    <location>
        <position position="415"/>
    </location>
</feature>
<dbReference type="PANTHER" id="PTHR30582:SF33">
    <property type="entry name" value="EXPORTED PROTEIN"/>
    <property type="match status" value="1"/>
</dbReference>
<keyword evidence="9" id="KW-1185">Reference proteome</keyword>
<keyword evidence="5 6" id="KW-0961">Cell wall biogenesis/degradation</keyword>
<organism evidence="8 9">
    <name type="scientific">Vagococcus coleopterorum</name>
    <dbReference type="NCBI Taxonomy" id="2714946"/>
    <lineage>
        <taxon>Bacteria</taxon>
        <taxon>Bacillati</taxon>
        <taxon>Bacillota</taxon>
        <taxon>Bacilli</taxon>
        <taxon>Lactobacillales</taxon>
        <taxon>Enterococcaceae</taxon>
        <taxon>Vagococcus</taxon>
    </lineage>
</organism>
<dbReference type="KEGG" id="vah:G7081_02530"/>
<name>A0A6G8AM89_9ENTE</name>
<proteinExistence type="predicted"/>
<gene>
    <name evidence="8" type="ORF">G7081_02530</name>
</gene>
<evidence type="ECO:0000256" key="6">
    <source>
        <dbReference type="PROSITE-ProRule" id="PRU01373"/>
    </source>
</evidence>
<dbReference type="UniPathway" id="UPA00219"/>
<comment type="pathway">
    <text evidence="1 6">Cell wall biogenesis; peptidoglycan biosynthesis.</text>
</comment>
<reference evidence="8 9" key="1">
    <citation type="submission" date="2020-03" db="EMBL/GenBank/DDBJ databases">
        <title>Vagococcus sp. nov., isolated from beetles.</title>
        <authorList>
            <person name="Hyun D.-W."/>
            <person name="Bae J.-W."/>
        </authorList>
    </citation>
    <scope>NUCLEOTIDE SEQUENCE [LARGE SCALE GENOMIC DNA]</scope>
    <source>
        <strain evidence="8 9">HDW17A</strain>
    </source>
</reference>
<dbReference type="Proteomes" id="UP000500890">
    <property type="component" value="Chromosome"/>
</dbReference>
<accession>A0A6G8AM89</accession>
<feature type="active site" description="Nucleophile" evidence="6">
    <location>
        <position position="438"/>
    </location>
</feature>
<evidence type="ECO:0000313" key="9">
    <source>
        <dbReference type="Proteomes" id="UP000500890"/>
    </source>
</evidence>
<dbReference type="CDD" id="cd16913">
    <property type="entry name" value="YkuD_like"/>
    <property type="match status" value="1"/>
</dbReference>
<protein>
    <submittedName>
        <fullName evidence="8">L,D-transpeptidase family protein</fullName>
    </submittedName>
</protein>
<evidence type="ECO:0000256" key="1">
    <source>
        <dbReference type="ARBA" id="ARBA00004752"/>
    </source>
</evidence>
<evidence type="ECO:0000259" key="7">
    <source>
        <dbReference type="PROSITE" id="PS52029"/>
    </source>
</evidence>
<evidence type="ECO:0000256" key="2">
    <source>
        <dbReference type="ARBA" id="ARBA00022679"/>
    </source>
</evidence>
<dbReference type="RefSeq" id="WP_166007140.1">
    <property type="nucleotide sequence ID" value="NZ_CP049886.1"/>
</dbReference>
<dbReference type="Pfam" id="PF03734">
    <property type="entry name" value="YkuD"/>
    <property type="match status" value="1"/>
</dbReference>
<dbReference type="InterPro" id="IPR022029">
    <property type="entry name" value="YoaR-like_PG-bd"/>
</dbReference>
<evidence type="ECO:0000313" key="8">
    <source>
        <dbReference type="EMBL" id="QIL46043.1"/>
    </source>
</evidence>
<dbReference type="InterPro" id="IPR038054">
    <property type="entry name" value="LD_TPept-like_central_sf"/>
</dbReference>
<dbReference type="GO" id="GO:0018104">
    <property type="term" value="P:peptidoglycan-protein cross-linking"/>
    <property type="evidence" value="ECO:0007669"/>
    <property type="project" value="TreeGrafter"/>
</dbReference>
<dbReference type="SUPFAM" id="SSF141523">
    <property type="entry name" value="L,D-transpeptidase catalytic domain-like"/>
    <property type="match status" value="1"/>
</dbReference>